<evidence type="ECO:0008006" key="4">
    <source>
        <dbReference type="Google" id="ProtNLM"/>
    </source>
</evidence>
<name>A0A3M3ZUN0_9PSED</name>
<evidence type="ECO:0000256" key="1">
    <source>
        <dbReference type="SAM" id="MobiDB-lite"/>
    </source>
</evidence>
<dbReference type="AlphaFoldDB" id="A0A3M3ZUN0"/>
<gene>
    <name evidence="2" type="ORF">ALQ30_04503</name>
</gene>
<protein>
    <recommendedName>
        <fullName evidence="4">DUF1534 domain-containing protein</fullName>
    </recommendedName>
</protein>
<evidence type="ECO:0000313" key="2">
    <source>
        <dbReference type="EMBL" id="RMO97845.1"/>
    </source>
</evidence>
<proteinExistence type="predicted"/>
<sequence length="54" mass="6319">MRRFCLREEHSSFLTLQRGNAVDDAPRHNSEARRMLKIGRRASRNAQPRGALER</sequence>
<reference evidence="2 3" key="1">
    <citation type="submission" date="2018-08" db="EMBL/GenBank/DDBJ databases">
        <title>Recombination of ecologically and evolutionarily significant loci maintains genetic cohesion in the Pseudomonas syringae species complex.</title>
        <authorList>
            <person name="Dillon M."/>
            <person name="Thakur S."/>
            <person name="Almeida R.N.D."/>
            <person name="Weir B.S."/>
            <person name="Guttman D.S."/>
        </authorList>
    </citation>
    <scope>NUCLEOTIDE SEQUENCE [LARGE SCALE GENOMIC DNA]</scope>
    <source>
        <strain evidence="2 3">ICMP 3706</strain>
    </source>
</reference>
<dbReference type="EMBL" id="RBQE01000531">
    <property type="protein sequence ID" value="RMO97845.1"/>
    <property type="molecule type" value="Genomic_DNA"/>
</dbReference>
<evidence type="ECO:0000313" key="3">
    <source>
        <dbReference type="Proteomes" id="UP000281604"/>
    </source>
</evidence>
<dbReference type="AntiFam" id="ANF00261">
    <property type="entry name" value="Protein of unknown function (DUF1534)"/>
</dbReference>
<feature type="compositionally biased region" description="Basic and acidic residues" evidence="1">
    <location>
        <begin position="24"/>
        <end position="34"/>
    </location>
</feature>
<organism evidence="2 3">
    <name type="scientific">Pseudomonas syringae pv. persicae</name>
    <dbReference type="NCBI Taxonomy" id="237306"/>
    <lineage>
        <taxon>Bacteria</taxon>
        <taxon>Pseudomonadati</taxon>
        <taxon>Pseudomonadota</taxon>
        <taxon>Gammaproteobacteria</taxon>
        <taxon>Pseudomonadales</taxon>
        <taxon>Pseudomonadaceae</taxon>
        <taxon>Pseudomonas</taxon>
    </lineage>
</organism>
<comment type="caution">
    <text evidence="2">The sequence shown here is derived from an EMBL/GenBank/DDBJ whole genome shotgun (WGS) entry which is preliminary data.</text>
</comment>
<accession>A0A3M3ZUN0</accession>
<dbReference type="Proteomes" id="UP000281604">
    <property type="component" value="Unassembled WGS sequence"/>
</dbReference>
<feature type="region of interest" description="Disordered" evidence="1">
    <location>
        <begin position="23"/>
        <end position="54"/>
    </location>
</feature>